<comment type="pathway">
    <text evidence="1">Carbohydrate degradation; glycolysis; pyruvate from D-glyceraldehyde 3-phosphate: step 5/5.</text>
</comment>
<sequence length="646" mass="71610">MSHASSATEPGATHPDPLREKLVSLFQDITRKAAQAQGRFPSSDPDCQCSRDNLLAYLALREHDLQDLQLELVERGLSSLGRLEGSVIASLRKVLQNLGYQPPDIPLKAPDFAQARSLLSQRATRLLGRPRPHHQTRIMVTLDLDTLRQPELLEQLLLKGMDIARINCAHDSSREWLRLIQAVRDAEERLARRGESVGRRCRIVMDLAGPKVRTGPLRPTTRPLKLSVEKDLRGRPRCVLEGYLTTETEQTRRVREPGEPSRFIIALPQQDRVASLSLGEDLTFTDTRGRRRALRVLERVSPMRVRVGLNRTAYIEEGTELVSAQGHLFRVGPVVSQPVALRVQAGDRLRLYRDPARLGHPAEADGPAGISCTLPAVLESVALGHRIFIDDGKIAGVVRSIEADYLELEITAPHHIPARIRAEKGLNFPDSPIDIPALTEKDQDDLRFVVGHATAVGLSFVHQPRDLDDLRSALKELGDPDIGIVIKIETREAIHRLAQLIMAGLDLPRFGVMIARGDLAVEVGFEHLALVQEDILCICEAAHIPAIWATQVLENLAKSGLPARAEITDAATGQRAECVMLNKGEYVLEAVKTLADLLGSRERQRIKKRQVFREITAQHGLFDRFGDESAREAAPQAARYAGSENA</sequence>
<dbReference type="GO" id="GO:0016301">
    <property type="term" value="F:kinase activity"/>
    <property type="evidence" value="ECO:0007669"/>
    <property type="project" value="UniProtKB-KW"/>
</dbReference>
<keyword evidence="5" id="KW-0479">Metal-binding</keyword>
<evidence type="ECO:0000256" key="5">
    <source>
        <dbReference type="ARBA" id="ARBA00022723"/>
    </source>
</evidence>
<dbReference type="GO" id="GO:0000287">
    <property type="term" value="F:magnesium ion binding"/>
    <property type="evidence" value="ECO:0007669"/>
    <property type="project" value="InterPro"/>
</dbReference>
<dbReference type="InterPro" id="IPR015806">
    <property type="entry name" value="Pyrv_Knase_insert_dom_sf"/>
</dbReference>
<evidence type="ECO:0000256" key="3">
    <source>
        <dbReference type="ARBA" id="ARBA00012142"/>
    </source>
</evidence>
<evidence type="ECO:0000256" key="6">
    <source>
        <dbReference type="ARBA" id="ARBA00022741"/>
    </source>
</evidence>
<reference evidence="14" key="1">
    <citation type="submission" date="2022-10" db="EMBL/GenBank/DDBJ databases">
        <authorList>
            <person name="Koch H."/>
        </authorList>
    </citation>
    <scope>NUCLEOTIDE SEQUENCE</scope>
    <source>
        <strain evidence="14">DNF</strain>
    </source>
</reference>
<dbReference type="SUPFAM" id="SSF50800">
    <property type="entry name" value="PK beta-barrel domain-like"/>
    <property type="match status" value="1"/>
</dbReference>
<dbReference type="EMBL" id="OX365700">
    <property type="protein sequence ID" value="CAI4033873.1"/>
    <property type="molecule type" value="Genomic_DNA"/>
</dbReference>
<evidence type="ECO:0000256" key="2">
    <source>
        <dbReference type="ARBA" id="ARBA00008663"/>
    </source>
</evidence>
<keyword evidence="15" id="KW-1185">Reference proteome</keyword>
<comment type="similarity">
    <text evidence="2">Belongs to the pyruvate kinase family.</text>
</comment>
<dbReference type="Gene3D" id="3.20.20.60">
    <property type="entry name" value="Phosphoenolpyruvate-binding domains"/>
    <property type="match status" value="2"/>
</dbReference>
<dbReference type="InterPro" id="IPR015813">
    <property type="entry name" value="Pyrv/PenolPyrv_kinase-like_dom"/>
</dbReference>
<dbReference type="PANTHER" id="PTHR11817">
    <property type="entry name" value="PYRUVATE KINASE"/>
    <property type="match status" value="1"/>
</dbReference>
<evidence type="ECO:0000313" key="15">
    <source>
        <dbReference type="Proteomes" id="UP001179121"/>
    </source>
</evidence>
<evidence type="ECO:0000256" key="12">
    <source>
        <dbReference type="SAM" id="MobiDB-lite"/>
    </source>
</evidence>
<accession>A0AA86TBD5</accession>
<evidence type="ECO:0000256" key="10">
    <source>
        <dbReference type="ARBA" id="ARBA00023152"/>
    </source>
</evidence>
<dbReference type="SUPFAM" id="SSF51621">
    <property type="entry name" value="Phosphoenolpyruvate/pyruvate domain"/>
    <property type="match status" value="1"/>
</dbReference>
<organism evidence="14 15">
    <name type="scientific">Nitrospira tepida</name>
    <dbReference type="NCBI Taxonomy" id="2973512"/>
    <lineage>
        <taxon>Bacteria</taxon>
        <taxon>Pseudomonadati</taxon>
        <taxon>Nitrospirota</taxon>
        <taxon>Nitrospiria</taxon>
        <taxon>Nitrospirales</taxon>
        <taxon>Nitrospiraceae</taxon>
        <taxon>Nitrospira</taxon>
    </lineage>
</organism>
<feature type="region of interest" description="Disordered" evidence="12">
    <location>
        <begin position="627"/>
        <end position="646"/>
    </location>
</feature>
<keyword evidence="10" id="KW-0324">Glycolysis</keyword>
<feature type="domain" description="Pyruvate kinase barrel" evidence="13">
    <location>
        <begin position="135"/>
        <end position="230"/>
    </location>
</feature>
<keyword evidence="11 14" id="KW-0670">Pyruvate</keyword>
<dbReference type="InterPro" id="IPR040442">
    <property type="entry name" value="Pyrv_kinase-like_dom_sf"/>
</dbReference>
<evidence type="ECO:0000256" key="8">
    <source>
        <dbReference type="ARBA" id="ARBA00022840"/>
    </source>
</evidence>
<dbReference type="KEGG" id="nti:DNFV4_04315"/>
<keyword evidence="8" id="KW-0067">ATP-binding</keyword>
<proteinExistence type="inferred from homology"/>
<feature type="domain" description="Pyruvate kinase barrel" evidence="13">
    <location>
        <begin position="324"/>
        <end position="590"/>
    </location>
</feature>
<dbReference type="AlphaFoldDB" id="A0AA86TBD5"/>
<name>A0AA86TBD5_9BACT</name>
<dbReference type="GO" id="GO:0030955">
    <property type="term" value="F:potassium ion binding"/>
    <property type="evidence" value="ECO:0007669"/>
    <property type="project" value="InterPro"/>
</dbReference>
<dbReference type="RefSeq" id="WP_289271299.1">
    <property type="nucleotide sequence ID" value="NZ_OX365700.1"/>
</dbReference>
<dbReference type="Proteomes" id="UP001179121">
    <property type="component" value="Chromosome"/>
</dbReference>
<evidence type="ECO:0000259" key="13">
    <source>
        <dbReference type="Pfam" id="PF00224"/>
    </source>
</evidence>
<dbReference type="EC" id="2.7.1.40" evidence="3"/>
<dbReference type="NCBIfam" id="NF011314">
    <property type="entry name" value="PRK14725.1"/>
    <property type="match status" value="1"/>
</dbReference>
<keyword evidence="7 14" id="KW-0418">Kinase</keyword>
<keyword evidence="9" id="KW-0460">Magnesium</keyword>
<dbReference type="InterPro" id="IPR011037">
    <property type="entry name" value="Pyrv_Knase-like_insert_dom_sf"/>
</dbReference>
<dbReference type="Pfam" id="PF00224">
    <property type="entry name" value="PK"/>
    <property type="match status" value="2"/>
</dbReference>
<evidence type="ECO:0000256" key="1">
    <source>
        <dbReference type="ARBA" id="ARBA00004997"/>
    </source>
</evidence>
<evidence type="ECO:0000313" key="14">
    <source>
        <dbReference type="EMBL" id="CAI4033873.1"/>
    </source>
</evidence>
<dbReference type="InterPro" id="IPR015793">
    <property type="entry name" value="Pyrv_Knase_brl"/>
</dbReference>
<dbReference type="GO" id="GO:0004743">
    <property type="term" value="F:pyruvate kinase activity"/>
    <property type="evidence" value="ECO:0007669"/>
    <property type="project" value="UniProtKB-EC"/>
</dbReference>
<evidence type="ECO:0000256" key="11">
    <source>
        <dbReference type="ARBA" id="ARBA00023317"/>
    </source>
</evidence>
<keyword evidence="6" id="KW-0547">Nucleotide-binding</keyword>
<protein>
    <recommendedName>
        <fullName evidence="3">pyruvate kinase</fullName>
        <ecNumber evidence="3">2.7.1.40</ecNumber>
    </recommendedName>
</protein>
<evidence type="ECO:0000256" key="7">
    <source>
        <dbReference type="ARBA" id="ARBA00022777"/>
    </source>
</evidence>
<evidence type="ECO:0000256" key="9">
    <source>
        <dbReference type="ARBA" id="ARBA00022842"/>
    </source>
</evidence>
<gene>
    <name evidence="14" type="ORF">DNFV4_04315</name>
</gene>
<keyword evidence="4" id="KW-0808">Transferase</keyword>
<evidence type="ECO:0000256" key="4">
    <source>
        <dbReference type="ARBA" id="ARBA00022679"/>
    </source>
</evidence>
<dbReference type="InterPro" id="IPR001697">
    <property type="entry name" value="Pyr_Knase"/>
</dbReference>
<dbReference type="Gene3D" id="2.40.33.10">
    <property type="entry name" value="PK beta-barrel domain-like"/>
    <property type="match status" value="1"/>
</dbReference>
<dbReference type="GO" id="GO:0005524">
    <property type="term" value="F:ATP binding"/>
    <property type="evidence" value="ECO:0007669"/>
    <property type="project" value="UniProtKB-KW"/>
</dbReference>
<feature type="compositionally biased region" description="Low complexity" evidence="12">
    <location>
        <begin position="632"/>
        <end position="646"/>
    </location>
</feature>